<sequence length="103" mass="11310">MAFNRESLTFYASELAITHFDPSRGKVLSKGIAAFCAGLACSFSVVEICGTQRGFLELESNKYFLGILEKQDYWLFSSGKKGPIVARGALPQQFFSSAKEVSI</sequence>
<name>A0A8J2FP57_9BACT</name>
<accession>A0A8J2FP57</accession>
<gene>
    <name evidence="1" type="ORF">MPNT_360017</name>
</gene>
<comment type="caution">
    <text evidence="1">The sequence shown here is derived from an EMBL/GenBank/DDBJ whole genome shotgun (WGS) entry which is preliminary data.</text>
</comment>
<dbReference type="Proteomes" id="UP000663859">
    <property type="component" value="Unassembled WGS sequence"/>
</dbReference>
<dbReference type="AlphaFoldDB" id="A0A8J2FP57"/>
<reference evidence="1" key="1">
    <citation type="submission" date="2021-02" db="EMBL/GenBank/DDBJ databases">
        <authorList>
            <person name="Cremers G."/>
            <person name="Picone N."/>
        </authorList>
    </citation>
    <scope>NUCLEOTIDE SEQUENCE</scope>
    <source>
        <strain evidence="1">PQ17</strain>
    </source>
</reference>
<evidence type="ECO:0000313" key="1">
    <source>
        <dbReference type="EMBL" id="CAF0700417.1"/>
    </source>
</evidence>
<organism evidence="1 2">
    <name type="scientific">Candidatus Methylacidithermus pantelleriae</name>
    <dbReference type="NCBI Taxonomy" id="2744239"/>
    <lineage>
        <taxon>Bacteria</taxon>
        <taxon>Pseudomonadati</taxon>
        <taxon>Verrucomicrobiota</taxon>
        <taxon>Methylacidiphilae</taxon>
        <taxon>Methylacidiphilales</taxon>
        <taxon>Methylacidiphilaceae</taxon>
        <taxon>Candidatus Methylacidithermus</taxon>
    </lineage>
</organism>
<keyword evidence="2" id="KW-1185">Reference proteome</keyword>
<dbReference type="EMBL" id="CAJNOB010000030">
    <property type="protein sequence ID" value="CAF0700417.1"/>
    <property type="molecule type" value="Genomic_DNA"/>
</dbReference>
<evidence type="ECO:0000313" key="2">
    <source>
        <dbReference type="Proteomes" id="UP000663859"/>
    </source>
</evidence>
<protein>
    <submittedName>
        <fullName evidence="1">Uncharacterized protein</fullName>
    </submittedName>
</protein>
<proteinExistence type="predicted"/>